<evidence type="ECO:0008006" key="4">
    <source>
        <dbReference type="Google" id="ProtNLM"/>
    </source>
</evidence>
<evidence type="ECO:0000313" key="2">
    <source>
        <dbReference type="EMBL" id="PQB04489.1"/>
    </source>
</evidence>
<dbReference type="OrthoDB" id="6400719at2"/>
<accession>A0A2S7KPD2</accession>
<keyword evidence="1" id="KW-0472">Membrane</keyword>
<feature type="transmembrane region" description="Helical" evidence="1">
    <location>
        <begin position="6"/>
        <end position="26"/>
    </location>
</feature>
<feature type="transmembrane region" description="Helical" evidence="1">
    <location>
        <begin position="38"/>
        <end position="58"/>
    </location>
</feature>
<name>A0A2S7KPD2_9FLAO</name>
<dbReference type="RefSeq" id="WP_104812415.1">
    <property type="nucleotide sequence ID" value="NZ_MQUB01000001.1"/>
</dbReference>
<feature type="transmembrane region" description="Helical" evidence="1">
    <location>
        <begin position="64"/>
        <end position="82"/>
    </location>
</feature>
<dbReference type="Proteomes" id="UP000239800">
    <property type="component" value="Unassembled WGS sequence"/>
</dbReference>
<proteinExistence type="predicted"/>
<organism evidence="2 3">
    <name type="scientific">Aureitalea marina</name>
    <dbReference type="NCBI Taxonomy" id="930804"/>
    <lineage>
        <taxon>Bacteria</taxon>
        <taxon>Pseudomonadati</taxon>
        <taxon>Bacteroidota</taxon>
        <taxon>Flavobacteriia</taxon>
        <taxon>Flavobacteriales</taxon>
        <taxon>Flavobacteriaceae</taxon>
        <taxon>Aureitalea</taxon>
    </lineage>
</organism>
<comment type="caution">
    <text evidence="2">The sequence shown here is derived from an EMBL/GenBank/DDBJ whole genome shotgun (WGS) entry which is preliminary data.</text>
</comment>
<keyword evidence="1" id="KW-1133">Transmembrane helix</keyword>
<protein>
    <recommendedName>
        <fullName evidence="4">DUF4870 domain-containing protein</fullName>
    </recommendedName>
</protein>
<evidence type="ECO:0000256" key="1">
    <source>
        <dbReference type="SAM" id="Phobius"/>
    </source>
</evidence>
<gene>
    <name evidence="2" type="ORF">BST85_05925</name>
</gene>
<evidence type="ECO:0000313" key="3">
    <source>
        <dbReference type="Proteomes" id="UP000239800"/>
    </source>
</evidence>
<dbReference type="AlphaFoldDB" id="A0A2S7KPD2"/>
<reference evidence="2 3" key="1">
    <citation type="submission" date="2016-11" db="EMBL/GenBank/DDBJ databases">
        <title>Trade-off between light-utilization and light-protection in marine flavobacteria.</title>
        <authorList>
            <person name="Kumagai Y."/>
        </authorList>
    </citation>
    <scope>NUCLEOTIDE SEQUENCE [LARGE SCALE GENOMIC DNA]</scope>
    <source>
        <strain evidence="2 3">NBRC 107741</strain>
    </source>
</reference>
<sequence>MNPKPRTLAVISYLTFIGLIIAYFINREDKSEFATWHIKNMFGLVLILFSSQAIGYSSPLLGTVLWWVAFVSWTLSLVMAAAGKKAGIPWLSEQFQKWFLFLN</sequence>
<dbReference type="EMBL" id="MQUB01000001">
    <property type="protein sequence ID" value="PQB04489.1"/>
    <property type="molecule type" value="Genomic_DNA"/>
</dbReference>
<keyword evidence="1" id="KW-0812">Transmembrane</keyword>
<keyword evidence="3" id="KW-1185">Reference proteome</keyword>